<dbReference type="Proteomes" id="UP000198931">
    <property type="component" value="Unassembled WGS sequence"/>
</dbReference>
<evidence type="ECO:0000256" key="1">
    <source>
        <dbReference type="SAM" id="Coils"/>
    </source>
</evidence>
<keyword evidence="1" id="KW-0175">Coiled coil</keyword>
<accession>A0A1I3GX04</accession>
<dbReference type="RefSeq" id="WP_090080492.1">
    <property type="nucleotide sequence ID" value="NZ_FOQT01000003.1"/>
</dbReference>
<organism evidence="4 5">
    <name type="scientific">Halpernia frigidisoli</name>
    <dbReference type="NCBI Taxonomy" id="1125876"/>
    <lineage>
        <taxon>Bacteria</taxon>
        <taxon>Pseudomonadati</taxon>
        <taxon>Bacteroidota</taxon>
        <taxon>Flavobacteriia</taxon>
        <taxon>Flavobacteriales</taxon>
        <taxon>Weeksellaceae</taxon>
        <taxon>Chryseobacterium group</taxon>
        <taxon>Halpernia</taxon>
    </lineage>
</organism>
<dbReference type="InterPro" id="IPR025645">
    <property type="entry name" value="DUF4349"/>
</dbReference>
<dbReference type="Pfam" id="PF14257">
    <property type="entry name" value="DUF4349"/>
    <property type="match status" value="1"/>
</dbReference>
<sequence length="313" mass="35204">MKKLILTIFAVISLTACKKSEINSSSETLDSLNVKTDSSPPNNVSVYDSIQKPLDKTQDSVKSIIKDTVVVKIQDLKDQKKLLTEKVAKAMDSVTKKEIISEIKITQQKIDSVKNRLVSNLKKRKISPKVIEKTKVVYRNYSKTNNEVLPKITKKGELEIQVDDFETAQYDAKEQIRKYDGVVKGEQISSNENKQFDYLQVSVPLDKSDYLIKDMELNVGKITSRNIEITGQDFSKNSVCLLEITLVNNSEKAIVSSGKKSFGGRSLGAVGSGWNVIQEIFLFVLPFWPVILIGGGIYYHFKKKKSENSNQNI</sequence>
<keyword evidence="2" id="KW-0812">Transmembrane</keyword>
<gene>
    <name evidence="4" type="ORF">SAMN05443292_2066</name>
</gene>
<keyword evidence="2" id="KW-0472">Membrane</keyword>
<reference evidence="4 5" key="1">
    <citation type="submission" date="2016-10" db="EMBL/GenBank/DDBJ databases">
        <authorList>
            <person name="de Groot N.N."/>
        </authorList>
    </citation>
    <scope>NUCLEOTIDE SEQUENCE [LARGE SCALE GENOMIC DNA]</scope>
    <source>
        <strain evidence="4 5">DSM 26000</strain>
    </source>
</reference>
<evidence type="ECO:0000259" key="3">
    <source>
        <dbReference type="Pfam" id="PF14257"/>
    </source>
</evidence>
<dbReference type="OrthoDB" id="1274319at2"/>
<keyword evidence="5" id="KW-1185">Reference proteome</keyword>
<evidence type="ECO:0000313" key="4">
    <source>
        <dbReference type="EMBL" id="SFI27929.1"/>
    </source>
</evidence>
<dbReference type="AlphaFoldDB" id="A0A1I3GX04"/>
<name>A0A1I3GX04_9FLAO</name>
<keyword evidence="2" id="KW-1133">Transmembrane helix</keyword>
<protein>
    <recommendedName>
        <fullName evidence="3">DUF4349 domain-containing protein</fullName>
    </recommendedName>
</protein>
<evidence type="ECO:0000256" key="2">
    <source>
        <dbReference type="SAM" id="Phobius"/>
    </source>
</evidence>
<evidence type="ECO:0000313" key="5">
    <source>
        <dbReference type="Proteomes" id="UP000198931"/>
    </source>
</evidence>
<dbReference type="EMBL" id="FOQT01000003">
    <property type="protein sequence ID" value="SFI27929.1"/>
    <property type="molecule type" value="Genomic_DNA"/>
</dbReference>
<feature type="coiled-coil region" evidence="1">
    <location>
        <begin position="73"/>
        <end position="116"/>
    </location>
</feature>
<dbReference type="PROSITE" id="PS51257">
    <property type="entry name" value="PROKAR_LIPOPROTEIN"/>
    <property type="match status" value="1"/>
</dbReference>
<feature type="transmembrane region" description="Helical" evidence="2">
    <location>
        <begin position="280"/>
        <end position="301"/>
    </location>
</feature>
<proteinExistence type="predicted"/>
<feature type="domain" description="DUF4349" evidence="3">
    <location>
        <begin position="151"/>
        <end position="237"/>
    </location>
</feature>